<dbReference type="CDD" id="cd07246">
    <property type="entry name" value="VOC_like"/>
    <property type="match status" value="1"/>
</dbReference>
<protein>
    <recommendedName>
        <fullName evidence="1">VOC domain-containing protein</fullName>
    </recommendedName>
</protein>
<evidence type="ECO:0000313" key="2">
    <source>
        <dbReference type="EMBL" id="GAO41264.1"/>
    </source>
</evidence>
<dbReference type="Gene3D" id="3.30.720.110">
    <property type="match status" value="1"/>
</dbReference>
<dbReference type="SUPFAM" id="SSF54593">
    <property type="entry name" value="Glyoxalase/Bleomycin resistance protein/Dihydroxybiphenyl dioxygenase"/>
    <property type="match status" value="1"/>
</dbReference>
<feature type="domain" description="VOC" evidence="1">
    <location>
        <begin position="4"/>
        <end position="123"/>
    </location>
</feature>
<gene>
    <name evidence="2" type="ORF">FPE01S_01_02760</name>
</gene>
<evidence type="ECO:0000259" key="1">
    <source>
        <dbReference type="PROSITE" id="PS51819"/>
    </source>
</evidence>
<name>A0A0E9MUL3_9BACT</name>
<dbReference type="EMBL" id="BBWV01000001">
    <property type="protein sequence ID" value="GAO41264.1"/>
    <property type="molecule type" value="Genomic_DNA"/>
</dbReference>
<proteinExistence type="predicted"/>
<evidence type="ECO:0000313" key="3">
    <source>
        <dbReference type="Proteomes" id="UP000033121"/>
    </source>
</evidence>
<reference evidence="2 3" key="1">
    <citation type="submission" date="2015-04" db="EMBL/GenBank/DDBJ databases">
        <title>Whole genome shotgun sequence of Flavihumibacter petaseus NBRC 106054.</title>
        <authorList>
            <person name="Miyazawa S."/>
            <person name="Hosoyama A."/>
            <person name="Hashimoto M."/>
            <person name="Noguchi M."/>
            <person name="Tsuchikane K."/>
            <person name="Ohji S."/>
            <person name="Yamazoe A."/>
            <person name="Ichikawa N."/>
            <person name="Kimura A."/>
            <person name="Fujita N."/>
        </authorList>
    </citation>
    <scope>NUCLEOTIDE SEQUENCE [LARGE SCALE GENOMIC DNA]</scope>
    <source>
        <strain evidence="2 3">NBRC 106054</strain>
    </source>
</reference>
<dbReference type="Proteomes" id="UP000033121">
    <property type="component" value="Unassembled WGS sequence"/>
</dbReference>
<dbReference type="Pfam" id="PF00903">
    <property type="entry name" value="Glyoxalase"/>
    <property type="match status" value="1"/>
</dbReference>
<dbReference type="InterPro" id="IPR029068">
    <property type="entry name" value="Glyas_Bleomycin-R_OHBP_Dase"/>
</dbReference>
<dbReference type="OrthoDB" id="9795306at2"/>
<dbReference type="InterPro" id="IPR037523">
    <property type="entry name" value="VOC_core"/>
</dbReference>
<dbReference type="PANTHER" id="PTHR34109:SF1">
    <property type="entry name" value="VOC DOMAIN-CONTAINING PROTEIN"/>
    <property type="match status" value="1"/>
</dbReference>
<dbReference type="PROSITE" id="PS51819">
    <property type="entry name" value="VOC"/>
    <property type="match status" value="1"/>
</dbReference>
<dbReference type="RefSeq" id="WP_046367159.1">
    <property type="nucleotide sequence ID" value="NZ_BBWV01000001.1"/>
</dbReference>
<comment type="caution">
    <text evidence="2">The sequence shown here is derived from an EMBL/GenBank/DDBJ whole genome shotgun (WGS) entry which is preliminary data.</text>
</comment>
<dbReference type="STRING" id="1220578.FPE01S_01_02760"/>
<keyword evidence="3" id="KW-1185">Reference proteome</keyword>
<dbReference type="Gene3D" id="3.30.720.120">
    <property type="match status" value="1"/>
</dbReference>
<dbReference type="PANTHER" id="PTHR34109">
    <property type="entry name" value="BNAUNNG04460D PROTEIN-RELATED"/>
    <property type="match status" value="1"/>
</dbReference>
<accession>A0A0E9MUL3</accession>
<dbReference type="InterPro" id="IPR004360">
    <property type="entry name" value="Glyas_Fos-R_dOase_dom"/>
</dbReference>
<dbReference type="AlphaFoldDB" id="A0A0E9MUL3"/>
<sequence>MNIPTTHNTLMPCLTLDNAEAFEGFLQSVFGGDLHYKSLREDGKSIMHAEFRIDGQTIMYSQKSEQWPVRTGDFFIYVDNADQSFQKALNAGATVIMEPADQSYGRSGGIKDPFGNSWWITSL</sequence>
<organism evidence="2 3">
    <name type="scientific">Flavihumibacter petaseus NBRC 106054</name>
    <dbReference type="NCBI Taxonomy" id="1220578"/>
    <lineage>
        <taxon>Bacteria</taxon>
        <taxon>Pseudomonadati</taxon>
        <taxon>Bacteroidota</taxon>
        <taxon>Chitinophagia</taxon>
        <taxon>Chitinophagales</taxon>
        <taxon>Chitinophagaceae</taxon>
        <taxon>Flavihumibacter</taxon>
    </lineage>
</organism>